<dbReference type="InterPro" id="IPR024535">
    <property type="entry name" value="RHGA/B-epi-like_pectate_lyase"/>
</dbReference>
<keyword evidence="4" id="KW-0964">Secreted</keyword>
<accession>A0A5M9MJK8</accession>
<dbReference type="GO" id="GO:0098552">
    <property type="term" value="C:side of membrane"/>
    <property type="evidence" value="ECO:0007669"/>
    <property type="project" value="UniProtKB-KW"/>
</dbReference>
<dbReference type="GeneID" id="54328583"/>
<comment type="subcellular location">
    <subcellularLocation>
        <location evidence="1">Membrane</location>
        <topology evidence="1">Lipid-anchor</topology>
        <topology evidence="1">GPI-anchor</topology>
    </subcellularLocation>
    <subcellularLocation>
        <location evidence="2">Secreted</location>
    </subcellularLocation>
</comment>
<feature type="domain" description="CFEM" evidence="11">
    <location>
        <begin position="131"/>
        <end position="244"/>
    </location>
</feature>
<feature type="binding site" description="axial binding residue" evidence="9">
    <location>
        <position position="180"/>
    </location>
    <ligand>
        <name>heme</name>
        <dbReference type="ChEBI" id="CHEBI:30413"/>
    </ligand>
    <ligandPart>
        <name>Fe</name>
        <dbReference type="ChEBI" id="CHEBI:18248"/>
    </ligandPart>
</feature>
<dbReference type="InterPro" id="IPR008427">
    <property type="entry name" value="Extracellular_membr_CFEM_dom"/>
</dbReference>
<dbReference type="GO" id="GO:0046872">
    <property type="term" value="F:metal ion binding"/>
    <property type="evidence" value="ECO:0007669"/>
    <property type="project" value="UniProtKB-UniRule"/>
</dbReference>
<dbReference type="PANTHER" id="PTHR33928:SF2">
    <property type="entry name" value="PECTATE LYASE SUPERFAMILY PROTEIN DOMAIN-CONTAINING PROTEIN-RELATED"/>
    <property type="match status" value="1"/>
</dbReference>
<evidence type="ECO:0000313" key="12">
    <source>
        <dbReference type="EMBL" id="KAA8647191.1"/>
    </source>
</evidence>
<dbReference type="Proteomes" id="UP000324241">
    <property type="component" value="Unassembled WGS sequence"/>
</dbReference>
<keyword evidence="9" id="KW-0349">Heme</keyword>
<comment type="similarity">
    <text evidence="3">Belongs to the RBT5 family.</text>
</comment>
<evidence type="ECO:0000256" key="6">
    <source>
        <dbReference type="ARBA" id="ARBA00022729"/>
    </source>
</evidence>
<keyword evidence="7 9" id="KW-1015">Disulfide bond</keyword>
<dbReference type="SMART" id="SM00747">
    <property type="entry name" value="CFEM"/>
    <property type="match status" value="1"/>
</dbReference>
<feature type="region of interest" description="Disordered" evidence="10">
    <location>
        <begin position="657"/>
        <end position="749"/>
    </location>
</feature>
<evidence type="ECO:0000256" key="2">
    <source>
        <dbReference type="ARBA" id="ARBA00004613"/>
    </source>
</evidence>
<comment type="caution">
    <text evidence="12">The sequence shown here is derived from an EMBL/GenBank/DDBJ whole genome shotgun (WGS) entry which is preliminary data.</text>
</comment>
<dbReference type="FunFam" id="2.160.20.10:FF:000023">
    <property type="entry name" value="Exo-beta-1,3-glucanase Exg0"/>
    <property type="match status" value="1"/>
</dbReference>
<dbReference type="Pfam" id="PF12708">
    <property type="entry name" value="Pect-lyase_RHGA_epim"/>
    <property type="match status" value="2"/>
</dbReference>
<dbReference type="EMBL" id="QUQM01000004">
    <property type="protein sequence ID" value="KAA8647191.1"/>
    <property type="molecule type" value="Genomic_DNA"/>
</dbReference>
<dbReference type="GO" id="GO:0005576">
    <property type="term" value="C:extracellular region"/>
    <property type="evidence" value="ECO:0007669"/>
    <property type="project" value="UniProtKB-SubCell"/>
</dbReference>
<dbReference type="Pfam" id="PF05730">
    <property type="entry name" value="CFEM"/>
    <property type="match status" value="1"/>
</dbReference>
<evidence type="ECO:0000256" key="9">
    <source>
        <dbReference type="PROSITE-ProRule" id="PRU01356"/>
    </source>
</evidence>
<feature type="compositionally biased region" description="Low complexity" evidence="10">
    <location>
        <begin position="657"/>
        <end position="680"/>
    </location>
</feature>
<feature type="region of interest" description="Disordered" evidence="10">
    <location>
        <begin position="239"/>
        <end position="276"/>
    </location>
</feature>
<evidence type="ECO:0000256" key="3">
    <source>
        <dbReference type="ARBA" id="ARBA00010031"/>
    </source>
</evidence>
<evidence type="ECO:0000256" key="4">
    <source>
        <dbReference type="ARBA" id="ARBA00022525"/>
    </source>
</evidence>
<comment type="caution">
    <text evidence="9">Lacks conserved residue(s) required for the propagation of feature annotation.</text>
</comment>
<dbReference type="FunFam" id="2.160.20.10:FF:000026">
    <property type="entry name" value="Exo-beta-1,3-glucanase Exg0"/>
    <property type="match status" value="1"/>
</dbReference>
<reference evidence="12 13" key="1">
    <citation type="submission" date="2019-08" db="EMBL/GenBank/DDBJ databases">
        <title>The genome sequence of a newly discovered highly antifungal drug resistant Aspergillus species, Aspergillus tanneri NIH 1004.</title>
        <authorList>
            <person name="Mounaud S."/>
            <person name="Singh I."/>
            <person name="Joardar V."/>
            <person name="Pakala S."/>
            <person name="Pakala S."/>
            <person name="Venepally P."/>
            <person name="Chung J.K."/>
            <person name="Losada L."/>
            <person name="Nierman W.C."/>
        </authorList>
    </citation>
    <scope>NUCLEOTIDE SEQUENCE [LARGE SCALE GENOMIC DNA]</scope>
    <source>
        <strain evidence="12 13">NIH1004</strain>
    </source>
</reference>
<dbReference type="VEuPathDB" id="FungiDB:EYZ11_011123"/>
<dbReference type="SUPFAM" id="SSF51126">
    <property type="entry name" value="Pectin lyase-like"/>
    <property type="match status" value="2"/>
</dbReference>
<dbReference type="PROSITE" id="PS52012">
    <property type="entry name" value="CFEM"/>
    <property type="match status" value="1"/>
</dbReference>
<evidence type="ECO:0000256" key="10">
    <source>
        <dbReference type="SAM" id="MobiDB-lite"/>
    </source>
</evidence>
<dbReference type="CDD" id="cd23668">
    <property type="entry name" value="GH55_beta13glucanase-like"/>
    <property type="match status" value="1"/>
</dbReference>
<sequence>MSKGGKQKVDRRAVAAANGYVRGANREQDQHRCEYHYSDESLSLQDKVLSVYVLWASEKDEKLRGEGLHEGQPAPDLATVKDFIRFYIFSSHGMISLRPTKSSVLNFAERFFAGFTRLTKSVFDNILYTKLGLRGYSTITVLAQRYESAAQRPGGPGECQQRCINDMLGKAVELGCSSDDITCLCGTANFKFGIRDCTIGACKESWQSAVGIADTFCKGAAASQKVSISSVSSLSSSSASARATAPLTPSSTLPSSIPTSVSKPVPTSRPTSSTLTLTSSAAVGRGNTSAIFKGNTTNGVSTKPEETVLVGLGPQGAGALALCGMGVAAGRVEVQAKTQLLAWLEKTTDVLVPHVRVAAAGGIVVGHDRIIAKNAGVRAPSVLNPSAQASLSAFLSRTTTDKLGADITAGLRAAALGGAASALSVESRSALSAFLSQSSSTWDKNVITLVKEWLSNAVEGISIPSGESPESIRVSISLRAVVSSRVSPSGQLRPVAQSLLSSFLSTPAATELNPAVRASLQSGVQGDRASSLSEHAATQLGRFLAAPDSPLDATLKGTVIYWLYKRTSFSGTRSVRLDTTSKLAVTTFLAGPKRDGVSPTIVGALVAAAAGADVTSLSEESVTELSGLLSKSANTELDTHTQTSLIGWLTSSGSGSSPVVGSVSASASPISPSRASPSHTSHGHNSHGHVSHSRVPSSRVPSSRVPSSRVPSSRVPSSRVPSSRVPSSRVSPSPSASSPVASPSTTPRVSPGSYWLADITHQGVAAFNANQSGYQVFRNVKDYGAKGDGVTDDTTAINRAISDGGRFGPAGRRTSTTTPAIVYFPAGTYIVSAPIIDFYFTQLIGNPNALPTIKASASFTAPWVIDGDQYQSDGKQGWISTNIFLRQIRNLVLDLTAIPASVEASGIHWPTGQATSIQNVRILLSSDLGTQHQGIFIEDGSGGFITDVTITGGKYGANLGNQQFTIRNLSISNSQVGIWQQWNWGWTYQGVNIANCTTAVAMTNGGMGNQLVGSIAIIDSTIRDCSVFVDTVWRESAWSNGSLILENVNLNNVPIAVNGSSGAVLAGSTTSITVEAWGQGHRYTPSGPANFQGPLTPATRPSSLLAPGSSRYYTRAKPQYESYPVASFVSIRSTGAMGDGTTDDTAAIQAALRSAASSKKIVFFDQGVYRVTDTIYLPPGSRIVGEAFPVIMGSGSKFSNKDQPIPVVQVGRAGESGSVEWSDMMVSTKGSTPGAVLVEWNMEATLGSGMWDVHARIGGFDGSELQVAQCPTSAAPSAQCEAAHTTVHVTSSAANVYLENVWIWTADHDLDDPTDTRISIYTGRGLLVEGRNIWLYGTSVEHHSLYQYHFSGAQNVVAGFIQTETPYWQPNPDAASSPFPSNSTLNDPDFNNCQPGSCNALGLRIHESRDVAIYGAGLYSFFNNYSTKCSEATSSEKCQSEIFRVDGSVPGLVVYALNTIGTTNMVVQDGKVLARYGDNMASIESVIAYLSTEAQ</sequence>
<dbReference type="Gene3D" id="2.160.20.10">
    <property type="entry name" value="Single-stranded right-handed beta-helix, Pectin lyase-like"/>
    <property type="match status" value="2"/>
</dbReference>
<gene>
    <name evidence="12" type="ORF">ATNIH1004_005881</name>
</gene>
<evidence type="ECO:0000259" key="11">
    <source>
        <dbReference type="PROSITE" id="PS52012"/>
    </source>
</evidence>
<keyword evidence="5" id="KW-0336">GPI-anchor</keyword>
<feature type="compositionally biased region" description="Basic residues" evidence="10">
    <location>
        <begin position="681"/>
        <end position="692"/>
    </location>
</feature>
<keyword evidence="9" id="KW-0479">Metal-binding</keyword>
<dbReference type="PANTHER" id="PTHR33928">
    <property type="entry name" value="POLYGALACTURONASE QRT3"/>
    <property type="match status" value="1"/>
</dbReference>
<dbReference type="GO" id="GO:0004650">
    <property type="term" value="F:polygalacturonase activity"/>
    <property type="evidence" value="ECO:0007669"/>
    <property type="project" value="InterPro"/>
</dbReference>
<dbReference type="InterPro" id="IPR039279">
    <property type="entry name" value="QRT3-like"/>
</dbReference>
<keyword evidence="8" id="KW-0449">Lipoprotein</keyword>
<evidence type="ECO:0000256" key="7">
    <source>
        <dbReference type="ARBA" id="ARBA00023157"/>
    </source>
</evidence>
<evidence type="ECO:0000256" key="5">
    <source>
        <dbReference type="ARBA" id="ARBA00022622"/>
    </source>
</evidence>
<dbReference type="VEuPathDB" id="FungiDB:EYZ11_011128"/>
<keyword evidence="5" id="KW-0325">Glycoprotein</keyword>
<keyword evidence="5" id="KW-0472">Membrane</keyword>
<evidence type="ECO:0000256" key="8">
    <source>
        <dbReference type="ARBA" id="ARBA00023288"/>
    </source>
</evidence>
<feature type="compositionally biased region" description="Low complexity" evidence="10">
    <location>
        <begin position="693"/>
        <end position="749"/>
    </location>
</feature>
<protein>
    <recommendedName>
        <fullName evidence="11">CFEM domain-containing protein</fullName>
    </recommendedName>
</protein>
<evidence type="ECO:0000313" key="13">
    <source>
        <dbReference type="Proteomes" id="UP000324241"/>
    </source>
</evidence>
<dbReference type="OrthoDB" id="1046782at2759"/>
<proteinExistence type="inferred from homology"/>
<name>A0A5M9MJK8_9EURO</name>
<dbReference type="InterPro" id="IPR011050">
    <property type="entry name" value="Pectin_lyase_fold/virulence"/>
</dbReference>
<feature type="disulfide bond" evidence="9">
    <location>
        <begin position="176"/>
        <end position="183"/>
    </location>
</feature>
<evidence type="ECO:0000256" key="1">
    <source>
        <dbReference type="ARBA" id="ARBA00004589"/>
    </source>
</evidence>
<dbReference type="RefSeq" id="XP_033426552.1">
    <property type="nucleotide sequence ID" value="XM_033570520.1"/>
</dbReference>
<dbReference type="InterPro" id="IPR012334">
    <property type="entry name" value="Pectin_lyas_fold"/>
</dbReference>
<keyword evidence="6" id="KW-0732">Signal</keyword>
<keyword evidence="9" id="KW-0408">Iron</keyword>
<organism evidence="12 13">
    <name type="scientific">Aspergillus tanneri</name>
    <dbReference type="NCBI Taxonomy" id="1220188"/>
    <lineage>
        <taxon>Eukaryota</taxon>
        <taxon>Fungi</taxon>
        <taxon>Dikarya</taxon>
        <taxon>Ascomycota</taxon>
        <taxon>Pezizomycotina</taxon>
        <taxon>Eurotiomycetes</taxon>
        <taxon>Eurotiomycetidae</taxon>
        <taxon>Eurotiales</taxon>
        <taxon>Aspergillaceae</taxon>
        <taxon>Aspergillus</taxon>
        <taxon>Aspergillus subgen. Circumdati</taxon>
    </lineage>
</organism>